<keyword evidence="10" id="KW-0677">Repeat</keyword>
<keyword evidence="13" id="KW-0408">Iron</keyword>
<dbReference type="FunFam" id="2.60.40.420:FF:000022">
    <property type="entry name" value="FET5p Multicopper oxidase"/>
    <property type="match status" value="1"/>
</dbReference>
<dbReference type="PANTHER" id="PTHR11709">
    <property type="entry name" value="MULTI-COPPER OXIDASE"/>
    <property type="match status" value="1"/>
</dbReference>
<dbReference type="GeneID" id="2910887"/>
<reference evidence="24 26" key="2">
    <citation type="submission" date="2018-07" db="EMBL/GenBank/DDBJ databases">
        <title>Draft Genome Assemblies for Five Robust Yarrowia lipolytica Strains Exhibiting High Lipid Production and Pentose Sugar Utilization and Sugar Alcohol Secretion from Undetoxified Lignocellulosic Biomass Hydrolysates.</title>
        <authorList>
            <consortium name="DOE Joint Genome Institute"/>
            <person name="Walker C."/>
            <person name="Ryu S."/>
            <person name="Na H."/>
            <person name="Zane M."/>
            <person name="LaButti K."/>
            <person name="Lipzen A."/>
            <person name="Haridas S."/>
            <person name="Barry K."/>
            <person name="Grigoriev I.V."/>
            <person name="Quarterman J."/>
            <person name="Slininger P."/>
            <person name="Dien B."/>
            <person name="Trinh C.T."/>
        </authorList>
    </citation>
    <scope>NUCLEOTIDE SEQUENCE [LARGE SCALE GENOMIC DNA]</scope>
    <source>
        <strain evidence="24 26">YB392</strain>
    </source>
</reference>
<keyword evidence="4" id="KW-0813">Transport</keyword>
<dbReference type="AlphaFoldDB" id="A0A1D8NDK8"/>
<dbReference type="PROSITE" id="PS00079">
    <property type="entry name" value="MULTICOPPER_OXIDASE1"/>
    <property type="match status" value="2"/>
</dbReference>
<dbReference type="InterPro" id="IPR008972">
    <property type="entry name" value="Cupredoxin"/>
</dbReference>
<evidence type="ECO:0000256" key="3">
    <source>
        <dbReference type="ARBA" id="ARBA00010609"/>
    </source>
</evidence>
<dbReference type="InterPro" id="IPR044130">
    <property type="entry name" value="CuRO_2_Fet3-like"/>
</dbReference>
<dbReference type="RefSeq" id="XP_502524.1">
    <property type="nucleotide sequence ID" value="XM_502524.1"/>
</dbReference>
<dbReference type="CDD" id="cd13899">
    <property type="entry name" value="CuRO_3_Fet3p"/>
    <property type="match status" value="1"/>
</dbReference>
<evidence type="ECO:0000256" key="11">
    <source>
        <dbReference type="ARBA" id="ARBA00022989"/>
    </source>
</evidence>
<dbReference type="GO" id="GO:0010106">
    <property type="term" value="P:cellular response to iron ion starvation"/>
    <property type="evidence" value="ECO:0007669"/>
    <property type="project" value="TreeGrafter"/>
</dbReference>
<accession>A0A1D8NDK8</accession>
<dbReference type="Proteomes" id="UP000182444">
    <property type="component" value="Chromosome 1D"/>
</dbReference>
<evidence type="ECO:0000256" key="4">
    <source>
        <dbReference type="ARBA" id="ARBA00022448"/>
    </source>
</evidence>
<dbReference type="InterPro" id="IPR011707">
    <property type="entry name" value="Cu-oxidase-like_N"/>
</dbReference>
<dbReference type="OrthoDB" id="2121828at2759"/>
<name>A0A1D8NDK8_YARLL</name>
<keyword evidence="12" id="KW-0560">Oxidoreductase</keyword>
<keyword evidence="7 18" id="KW-0812">Transmembrane</keyword>
<keyword evidence="5" id="KW-1003">Cell membrane</keyword>
<dbReference type="CDD" id="cd13877">
    <property type="entry name" value="CuRO_2_Fet3p_like"/>
    <property type="match status" value="1"/>
</dbReference>
<gene>
    <name evidence="24" type="ORF">B0I71DRAFT_130932</name>
    <name evidence="23" type="ORF">YALI1_D09277g</name>
</gene>
<evidence type="ECO:0000313" key="23">
    <source>
        <dbReference type="EMBL" id="AOW03715.1"/>
    </source>
</evidence>
<evidence type="ECO:0000256" key="7">
    <source>
        <dbReference type="ARBA" id="ARBA00022692"/>
    </source>
</evidence>
<evidence type="ECO:0000313" key="26">
    <source>
        <dbReference type="Proteomes" id="UP000256601"/>
    </source>
</evidence>
<dbReference type="PROSITE" id="PS00080">
    <property type="entry name" value="MULTICOPPER_OXIDASE2"/>
    <property type="match status" value="1"/>
</dbReference>
<feature type="signal peptide" evidence="19">
    <location>
        <begin position="1"/>
        <end position="18"/>
    </location>
</feature>
<evidence type="ECO:0000256" key="5">
    <source>
        <dbReference type="ARBA" id="ARBA00022475"/>
    </source>
</evidence>
<proteinExistence type="inferred from homology"/>
<keyword evidence="9 19" id="KW-0732">Signal</keyword>
<dbReference type="PANTHER" id="PTHR11709:SF361">
    <property type="entry name" value="IRON TRANSPORT MULTICOPPER OXIDASE FET3"/>
    <property type="match status" value="1"/>
</dbReference>
<evidence type="ECO:0000256" key="12">
    <source>
        <dbReference type="ARBA" id="ARBA00023002"/>
    </source>
</evidence>
<organism evidence="23 25">
    <name type="scientific">Yarrowia lipolytica</name>
    <name type="common">Candida lipolytica</name>
    <dbReference type="NCBI Taxonomy" id="4952"/>
    <lineage>
        <taxon>Eukaryota</taxon>
        <taxon>Fungi</taxon>
        <taxon>Dikarya</taxon>
        <taxon>Ascomycota</taxon>
        <taxon>Saccharomycotina</taxon>
        <taxon>Dipodascomycetes</taxon>
        <taxon>Dipodascales</taxon>
        <taxon>Dipodascales incertae sedis</taxon>
        <taxon>Yarrowia</taxon>
    </lineage>
</organism>
<comment type="subcellular location">
    <subcellularLocation>
        <location evidence="2">Cell membrane</location>
        <topology evidence="2">Single-pass membrane protein</topology>
    </subcellularLocation>
</comment>
<dbReference type="InterPro" id="IPR001117">
    <property type="entry name" value="Cu-oxidase_2nd"/>
</dbReference>
<evidence type="ECO:0000256" key="9">
    <source>
        <dbReference type="ARBA" id="ARBA00022729"/>
    </source>
</evidence>
<evidence type="ECO:0000256" key="2">
    <source>
        <dbReference type="ARBA" id="ARBA00004162"/>
    </source>
</evidence>
<comment type="similarity">
    <text evidence="3">Belongs to the multicopper oxidase family.</text>
</comment>
<evidence type="ECO:0000256" key="6">
    <source>
        <dbReference type="ARBA" id="ARBA00022496"/>
    </source>
</evidence>
<dbReference type="InterPro" id="IPR002355">
    <property type="entry name" value="Cu_oxidase_Cu_BS"/>
</dbReference>
<dbReference type="eggNOG" id="KOG1263">
    <property type="taxonomic scope" value="Eukaryota"/>
</dbReference>
<feature type="domain" description="Plastocyanin-like" evidence="20">
    <location>
        <begin position="164"/>
        <end position="309"/>
    </location>
</feature>
<protein>
    <submittedName>
        <fullName evidence="24">Cupredoxin</fullName>
    </submittedName>
</protein>
<feature type="transmembrane region" description="Helical" evidence="18">
    <location>
        <begin position="581"/>
        <end position="603"/>
    </location>
</feature>
<dbReference type="GO" id="GO:0033573">
    <property type="term" value="C:high-affinity iron permease complex"/>
    <property type="evidence" value="ECO:0007669"/>
    <property type="project" value="TreeGrafter"/>
</dbReference>
<keyword evidence="17" id="KW-0325">Glycoprotein</keyword>
<comment type="cofactor">
    <cofactor evidence="1">
        <name>Cu cation</name>
        <dbReference type="ChEBI" id="CHEBI:23378"/>
    </cofactor>
</comment>
<dbReference type="InterPro" id="IPR033138">
    <property type="entry name" value="Cu_oxidase_CS"/>
</dbReference>
<dbReference type="CDD" id="cd13851">
    <property type="entry name" value="CuRO_1_Fet3p"/>
    <property type="match status" value="1"/>
</dbReference>
<dbReference type="Proteomes" id="UP000256601">
    <property type="component" value="Unassembled WGS sequence"/>
</dbReference>
<evidence type="ECO:0000256" key="14">
    <source>
        <dbReference type="ARBA" id="ARBA00023008"/>
    </source>
</evidence>
<evidence type="ECO:0000256" key="17">
    <source>
        <dbReference type="ARBA" id="ARBA00023180"/>
    </source>
</evidence>
<sequence>MKFQVVTAALALAGLCSAQLAPIGKNDKYYNFTATWVNANPDGVHERRVIGINDQWPIPTINVTKGDRVIVDLYNDLGTQNVSLHWHGLFMEGQNAQDGPVWITQCPQSPEDSSFAFRYNFTVEQAGTYWYHSHVGGQYPDGLRGVFIVNDPEDPYKDEYDEHIWFTVSDWYHEEIPDLLPDFLSVYNPTGAEPIPSNILFNDTLNTTIKVEPGKTYKLSIINIGAFVSQYVEIMNHTMEVIEIDGVYTEKSDPIDLLYITSAQRYSVLLKTKDDASTNFPIMTTIDGTMLDLTPEDLVLYQTNWLQYNDDPNDRPEGPENYYWHTDKEGDGADDEFEERRFDDMDLVPLDGMKLLPDPDMTITVNVTMNNLNNGINYAFFNELTWVAPKVPVLYTVMSSPDGMETDATIYGDNTHTYVLKHNDVIDIVLNNEDAGTHPFHMHGRVFQVPYRSEAYEDDDMTPFDPEDEDIKFAEVPMRRDTVYVKPNGNMVMRFRADNPGVWFFHCHIEWHMEQGLAFTLVEAPEELKKQYVPPNHFDACKIAEVPTVGNAAGNDTDFLNLSGQNLQEKDLPAGFTARGIVALVFSCIAAFLGMGAVAWYGASDIKNQEIRMIQEFEREAGEEVDGAESLQDVQDEPVHIPHPHLHHNNATN</sequence>
<evidence type="ECO:0000259" key="21">
    <source>
        <dbReference type="Pfam" id="PF07731"/>
    </source>
</evidence>
<feature type="domain" description="Plastocyanin-like" evidence="22">
    <location>
        <begin position="34"/>
        <end position="153"/>
    </location>
</feature>
<dbReference type="EMBL" id="CP017556">
    <property type="protein sequence ID" value="AOW03715.1"/>
    <property type="molecule type" value="Genomic_DNA"/>
</dbReference>
<evidence type="ECO:0000256" key="19">
    <source>
        <dbReference type="SAM" id="SignalP"/>
    </source>
</evidence>
<dbReference type="GO" id="GO:0004322">
    <property type="term" value="F:ferroxidase activity"/>
    <property type="evidence" value="ECO:0007669"/>
    <property type="project" value="TreeGrafter"/>
</dbReference>
<evidence type="ECO:0000256" key="1">
    <source>
        <dbReference type="ARBA" id="ARBA00001935"/>
    </source>
</evidence>
<dbReference type="FunFam" id="2.60.40.420:FF:000024">
    <property type="entry name" value="FET5p Multicopper oxidase"/>
    <property type="match status" value="1"/>
</dbReference>
<evidence type="ECO:0000259" key="20">
    <source>
        <dbReference type="Pfam" id="PF00394"/>
    </source>
</evidence>
<keyword evidence="11 18" id="KW-1133">Transmembrane helix</keyword>
<dbReference type="EMBL" id="KZ858980">
    <property type="protein sequence ID" value="RDW26418.1"/>
    <property type="molecule type" value="Genomic_DNA"/>
</dbReference>
<keyword evidence="14" id="KW-0186">Copper</keyword>
<feature type="chain" id="PRO_5036017814" evidence="19">
    <location>
        <begin position="19"/>
        <end position="653"/>
    </location>
</feature>
<dbReference type="FunFam" id="2.60.40.420:FF:000025">
    <property type="entry name" value="FET5p Multicopper oxidase"/>
    <property type="match status" value="1"/>
</dbReference>
<evidence type="ECO:0000313" key="24">
    <source>
        <dbReference type="EMBL" id="RDW26418.1"/>
    </source>
</evidence>
<dbReference type="KEGG" id="yli:2910887"/>
<keyword evidence="8" id="KW-0479">Metal-binding</keyword>
<evidence type="ECO:0000259" key="22">
    <source>
        <dbReference type="Pfam" id="PF07732"/>
    </source>
</evidence>
<evidence type="ECO:0000256" key="15">
    <source>
        <dbReference type="ARBA" id="ARBA00023065"/>
    </source>
</evidence>
<keyword evidence="6" id="KW-0410">Iron transport</keyword>
<evidence type="ECO:0000256" key="13">
    <source>
        <dbReference type="ARBA" id="ARBA00023004"/>
    </source>
</evidence>
<dbReference type="InterPro" id="IPR011706">
    <property type="entry name" value="Cu-oxidase_C"/>
</dbReference>
<dbReference type="SUPFAM" id="SSF49503">
    <property type="entry name" value="Cupredoxins"/>
    <property type="match status" value="3"/>
</dbReference>
<keyword evidence="15" id="KW-0406">Ion transport</keyword>
<reference evidence="23 25" key="1">
    <citation type="journal article" date="2016" name="PLoS ONE">
        <title>Sequence Assembly of Yarrowia lipolytica Strain W29/CLIB89 Shows Transposable Element Diversity.</title>
        <authorList>
            <person name="Magnan C."/>
            <person name="Yu J."/>
            <person name="Chang I."/>
            <person name="Jahn E."/>
            <person name="Kanomata Y."/>
            <person name="Wu J."/>
            <person name="Zeller M."/>
            <person name="Oakes M."/>
            <person name="Baldi P."/>
            <person name="Sandmeyer S."/>
        </authorList>
    </citation>
    <scope>NUCLEOTIDE SEQUENCE [LARGE SCALE GENOMIC DNA]</scope>
    <source>
        <strain evidence="23">CLIB89</strain>
        <strain evidence="25">CLIB89(W29)</strain>
    </source>
</reference>
<dbReference type="Pfam" id="PF00394">
    <property type="entry name" value="Cu-oxidase"/>
    <property type="match status" value="1"/>
</dbReference>
<feature type="domain" description="Plastocyanin-like" evidence="21">
    <location>
        <begin position="387"/>
        <end position="526"/>
    </location>
</feature>
<dbReference type="Pfam" id="PF07732">
    <property type="entry name" value="Cu-oxidase_3"/>
    <property type="match status" value="1"/>
</dbReference>
<dbReference type="Pfam" id="PF07731">
    <property type="entry name" value="Cu-oxidase_2"/>
    <property type="match status" value="1"/>
</dbReference>
<dbReference type="OMA" id="WHSHTEH"/>
<evidence type="ECO:0000256" key="10">
    <source>
        <dbReference type="ARBA" id="ARBA00022737"/>
    </source>
</evidence>
<evidence type="ECO:0000256" key="18">
    <source>
        <dbReference type="SAM" id="Phobius"/>
    </source>
</evidence>
<dbReference type="VEuPathDB" id="FungiDB:YALI0_D07282g"/>
<dbReference type="GO" id="GO:0033215">
    <property type="term" value="P:reductive iron assimilation"/>
    <property type="evidence" value="ECO:0007669"/>
    <property type="project" value="TreeGrafter"/>
</dbReference>
<evidence type="ECO:0000256" key="8">
    <source>
        <dbReference type="ARBA" id="ARBA00022723"/>
    </source>
</evidence>
<dbReference type="Gene3D" id="2.60.40.420">
    <property type="entry name" value="Cupredoxins - blue copper proteins"/>
    <property type="match status" value="3"/>
</dbReference>
<dbReference type="GO" id="GO:0005507">
    <property type="term" value="F:copper ion binding"/>
    <property type="evidence" value="ECO:0007669"/>
    <property type="project" value="InterPro"/>
</dbReference>
<evidence type="ECO:0000256" key="16">
    <source>
        <dbReference type="ARBA" id="ARBA00023136"/>
    </source>
</evidence>
<keyword evidence="16 18" id="KW-0472">Membrane</keyword>
<evidence type="ECO:0000313" key="25">
    <source>
        <dbReference type="Proteomes" id="UP000182444"/>
    </source>
</evidence>
<dbReference type="VEuPathDB" id="FungiDB:YALI1_D09277g"/>
<dbReference type="InterPro" id="IPR045087">
    <property type="entry name" value="Cu-oxidase_fam"/>
</dbReference>